<sequence length="475" mass="52502">MRARYYLVLFYASAPLCNSMNVAPRAKPLATLIDQPHVGYVVNESNSFEVFVIGTSHFRCNSPHEVASLIKQVQPDGVVLELDPERVLRLTKQSAGFDENGNVVEVQSTENTLYGADFLAAVTSCQQLDIPIFLGDEYAQETKRRLADQLLNWREAYSPAPLAQFILTSTKGDEEKKRVRIKLLQSFMNDPQKLTPLVVSSTPPLIIASALAFLDGSATAYDGSLLSNSLETMASIAVSFLASCFLFNSVIADRDKILAANTVKAVNVIRSLKSNNSIRKRWSFAVNRQKVKEHSDHPSPINQSDSIPLFTLKTPLSHGAIRSLDLFEPRWLKMIDDVTKFKETSDDNIFGCVRCTNKFYSAVSVNGIEGRYVDVIFDKKGSFAKIKQLNEGRRSISGDRKVSVTIQGGDSFMVNEPSLSVTNYGYMVATNVEPIDDREEVVDHLPQSSDAEITRLVVVAGLLHGNGVIDLLSKA</sequence>
<dbReference type="Gene3D" id="2.30.130.40">
    <property type="entry name" value="LON domain-like"/>
    <property type="match status" value="1"/>
</dbReference>
<dbReference type="AlphaFoldDB" id="A0ABD3MUH9"/>
<accession>A0ABD3MUH9</accession>
<gene>
    <name evidence="1" type="ORF">ACHAWU_000192</name>
</gene>
<proteinExistence type="predicted"/>
<dbReference type="PANTHER" id="PTHR21530">
    <property type="entry name" value="PHEROMONE SHUTDOWN PROTEIN"/>
    <property type="match status" value="1"/>
</dbReference>
<evidence type="ECO:0008006" key="3">
    <source>
        <dbReference type="Google" id="ProtNLM"/>
    </source>
</evidence>
<name>A0ABD3MUH9_9STRA</name>
<dbReference type="Proteomes" id="UP001530293">
    <property type="component" value="Unassembled WGS sequence"/>
</dbReference>
<dbReference type="InterPro" id="IPR046336">
    <property type="entry name" value="Lon_prtase_N_sf"/>
</dbReference>
<reference evidence="1 2" key="1">
    <citation type="submission" date="2024-10" db="EMBL/GenBank/DDBJ databases">
        <title>Updated reference genomes for cyclostephanoid diatoms.</title>
        <authorList>
            <person name="Roberts W.R."/>
            <person name="Alverson A.J."/>
        </authorList>
    </citation>
    <scope>NUCLEOTIDE SEQUENCE [LARGE SCALE GENOMIC DNA]</scope>
    <source>
        <strain evidence="1 2">AJA232-27</strain>
    </source>
</reference>
<dbReference type="PANTHER" id="PTHR21530:SF7">
    <property type="entry name" value="TRAB DOMAIN-CONTAINING PROTEIN"/>
    <property type="match status" value="1"/>
</dbReference>
<organism evidence="1 2">
    <name type="scientific">Discostella pseudostelligera</name>
    <dbReference type="NCBI Taxonomy" id="259834"/>
    <lineage>
        <taxon>Eukaryota</taxon>
        <taxon>Sar</taxon>
        <taxon>Stramenopiles</taxon>
        <taxon>Ochrophyta</taxon>
        <taxon>Bacillariophyta</taxon>
        <taxon>Coscinodiscophyceae</taxon>
        <taxon>Thalassiosirophycidae</taxon>
        <taxon>Stephanodiscales</taxon>
        <taxon>Stephanodiscaceae</taxon>
        <taxon>Discostella</taxon>
    </lineage>
</organism>
<dbReference type="InterPro" id="IPR046345">
    <property type="entry name" value="TraB_PrgY-like"/>
</dbReference>
<evidence type="ECO:0000313" key="2">
    <source>
        <dbReference type="Proteomes" id="UP001530293"/>
    </source>
</evidence>
<comment type="caution">
    <text evidence="1">The sequence shown here is derived from an EMBL/GenBank/DDBJ whole genome shotgun (WGS) entry which is preliminary data.</text>
</comment>
<evidence type="ECO:0000313" key="1">
    <source>
        <dbReference type="EMBL" id="KAL3767529.1"/>
    </source>
</evidence>
<keyword evidence="2" id="KW-1185">Reference proteome</keyword>
<protein>
    <recommendedName>
        <fullName evidence="3">TraB family protein</fullName>
    </recommendedName>
</protein>
<dbReference type="EMBL" id="JALLBG020000075">
    <property type="protein sequence ID" value="KAL3767529.1"/>
    <property type="molecule type" value="Genomic_DNA"/>
</dbReference>